<comment type="similarity">
    <text evidence="1 4">Belongs to the short-chain dehydrogenases/reductases (SDR) family.</text>
</comment>
<dbReference type="GO" id="GO:0005811">
    <property type="term" value="C:lipid droplet"/>
    <property type="evidence" value="ECO:0007669"/>
    <property type="project" value="TreeGrafter"/>
</dbReference>
<evidence type="ECO:0000313" key="5">
    <source>
        <dbReference type="EMBL" id="CAF9932449.1"/>
    </source>
</evidence>
<dbReference type="AlphaFoldDB" id="A0A8H3FX65"/>
<evidence type="ECO:0000256" key="2">
    <source>
        <dbReference type="ARBA" id="ARBA00022857"/>
    </source>
</evidence>
<dbReference type="GO" id="GO:0004806">
    <property type="term" value="F:triacylglycerol lipase activity"/>
    <property type="evidence" value="ECO:0007669"/>
    <property type="project" value="TreeGrafter"/>
</dbReference>
<dbReference type="OrthoDB" id="2102561at2759"/>
<organism evidence="5 6">
    <name type="scientific">Gomphillus americanus</name>
    <dbReference type="NCBI Taxonomy" id="1940652"/>
    <lineage>
        <taxon>Eukaryota</taxon>
        <taxon>Fungi</taxon>
        <taxon>Dikarya</taxon>
        <taxon>Ascomycota</taxon>
        <taxon>Pezizomycotina</taxon>
        <taxon>Lecanoromycetes</taxon>
        <taxon>OSLEUM clade</taxon>
        <taxon>Ostropomycetidae</taxon>
        <taxon>Ostropales</taxon>
        <taxon>Graphidaceae</taxon>
        <taxon>Gomphilloideae</taxon>
        <taxon>Gomphillus</taxon>
    </lineage>
</organism>
<dbReference type="PANTHER" id="PTHR44169">
    <property type="entry name" value="NADPH-DEPENDENT 1-ACYLDIHYDROXYACETONE PHOSPHATE REDUCTASE"/>
    <property type="match status" value="1"/>
</dbReference>
<keyword evidence="2" id="KW-0521">NADP</keyword>
<reference evidence="5" key="1">
    <citation type="submission" date="2021-03" db="EMBL/GenBank/DDBJ databases">
        <authorList>
            <person name="Tagirdzhanova G."/>
        </authorList>
    </citation>
    <scope>NUCLEOTIDE SEQUENCE</scope>
</reference>
<dbReference type="InterPro" id="IPR036291">
    <property type="entry name" value="NAD(P)-bd_dom_sf"/>
</dbReference>
<dbReference type="GO" id="GO:0000140">
    <property type="term" value="F:acylglycerone-phosphate reductase (NADP+) activity"/>
    <property type="evidence" value="ECO:0007669"/>
    <property type="project" value="TreeGrafter"/>
</dbReference>
<dbReference type="Gene3D" id="3.40.50.720">
    <property type="entry name" value="NAD(P)-binding Rossmann-like Domain"/>
    <property type="match status" value="1"/>
</dbReference>
<name>A0A8H3FX65_9LECA</name>
<evidence type="ECO:0008006" key="7">
    <source>
        <dbReference type="Google" id="ProtNLM"/>
    </source>
</evidence>
<keyword evidence="3" id="KW-0560">Oxidoreductase</keyword>
<dbReference type="Pfam" id="PF00106">
    <property type="entry name" value="adh_short"/>
    <property type="match status" value="1"/>
</dbReference>
<protein>
    <recommendedName>
        <fullName evidence="7">NAD(P)-binding protein</fullName>
    </recommendedName>
</protein>
<comment type="caution">
    <text evidence="5">The sequence shown here is derived from an EMBL/GenBank/DDBJ whole genome shotgun (WGS) entry which is preliminary data.</text>
</comment>
<evidence type="ECO:0000313" key="6">
    <source>
        <dbReference type="Proteomes" id="UP000664169"/>
    </source>
</evidence>
<dbReference type="SUPFAM" id="SSF51735">
    <property type="entry name" value="NAD(P)-binding Rossmann-fold domains"/>
    <property type="match status" value="1"/>
</dbReference>
<dbReference type="PRINTS" id="PR00081">
    <property type="entry name" value="GDHRDH"/>
</dbReference>
<dbReference type="Proteomes" id="UP000664169">
    <property type="component" value="Unassembled WGS sequence"/>
</dbReference>
<evidence type="ECO:0000256" key="3">
    <source>
        <dbReference type="ARBA" id="ARBA00023002"/>
    </source>
</evidence>
<dbReference type="GO" id="GO:0019433">
    <property type="term" value="P:triglyceride catabolic process"/>
    <property type="evidence" value="ECO:0007669"/>
    <property type="project" value="TreeGrafter"/>
</dbReference>
<accession>A0A8H3FX65</accession>
<evidence type="ECO:0000256" key="4">
    <source>
        <dbReference type="RuleBase" id="RU000363"/>
    </source>
</evidence>
<dbReference type="GO" id="GO:0006654">
    <property type="term" value="P:phosphatidic acid biosynthetic process"/>
    <property type="evidence" value="ECO:0007669"/>
    <property type="project" value="TreeGrafter"/>
</dbReference>
<proteinExistence type="inferred from homology"/>
<dbReference type="InterPro" id="IPR002347">
    <property type="entry name" value="SDR_fam"/>
</dbReference>
<sequence length="287" mass="31653">MTSRKRSVLITGCSDGGLGAALVVAFQDAGFHVYATARNPAKMKSLEGQNDIETLQLDVQSAESIKNCFDKIEQLDILVNNAGANTPMPVNDLDIDKAKETFDLNVFSQIKVSQVFLPLLVKSRGMIVNQTSLAAATAIPFQSIYNSSKAAMAMVTDTMRLELQPFGVRVIELRTGVIRTSFIQNMKNAQDLRLPTGSIYAPAREVVEKAMRQEGFEGQGMEAASWAKAVVGDLVRKNPPHIIWRGESVWMVWLMSFLPHGTFDRILKRVARLDMVEKIIAIHSGEA</sequence>
<dbReference type="PANTHER" id="PTHR44169:SF3">
    <property type="entry name" value="SHORT-CHAIN DEHYDROGENASE SRDE"/>
    <property type="match status" value="1"/>
</dbReference>
<keyword evidence="6" id="KW-1185">Reference proteome</keyword>
<dbReference type="InterPro" id="IPR020904">
    <property type="entry name" value="Sc_DH/Rdtase_CS"/>
</dbReference>
<dbReference type="PROSITE" id="PS00061">
    <property type="entry name" value="ADH_SHORT"/>
    <property type="match status" value="1"/>
</dbReference>
<dbReference type="GO" id="GO:0005783">
    <property type="term" value="C:endoplasmic reticulum"/>
    <property type="evidence" value="ECO:0007669"/>
    <property type="project" value="TreeGrafter"/>
</dbReference>
<gene>
    <name evidence="5" type="ORF">GOMPHAMPRED_006579</name>
</gene>
<dbReference type="PRINTS" id="PR00080">
    <property type="entry name" value="SDRFAMILY"/>
</dbReference>
<evidence type="ECO:0000256" key="1">
    <source>
        <dbReference type="ARBA" id="ARBA00006484"/>
    </source>
</evidence>
<dbReference type="EMBL" id="CAJPDQ010000044">
    <property type="protein sequence ID" value="CAF9932449.1"/>
    <property type="molecule type" value="Genomic_DNA"/>
</dbReference>